<evidence type="ECO:0000256" key="5">
    <source>
        <dbReference type="ARBA" id="ARBA00022989"/>
    </source>
</evidence>
<keyword evidence="2" id="KW-0813">Transport</keyword>
<keyword evidence="6 8" id="KW-0472">Membrane</keyword>
<reference evidence="9 10" key="1">
    <citation type="submission" date="2019-01" db="EMBL/GenBank/DDBJ databases">
        <title>Leucobacter muris sp. nov. isolated from the nose of a laboratory mouse.</title>
        <authorList>
            <person name="Benga L."/>
            <person name="Sproeer C."/>
            <person name="Schumann P."/>
            <person name="Verbarg S."/>
            <person name="Bunk B."/>
            <person name="Engelhardt E."/>
            <person name="Benten P.M."/>
            <person name="Sager M."/>
        </authorList>
    </citation>
    <scope>NUCLEOTIDE SEQUENCE [LARGE SCALE GENOMIC DNA]</scope>
    <source>
        <strain evidence="9 10">DSM 101948</strain>
    </source>
</reference>
<evidence type="ECO:0000256" key="8">
    <source>
        <dbReference type="SAM" id="Phobius"/>
    </source>
</evidence>
<evidence type="ECO:0000313" key="9">
    <source>
        <dbReference type="EMBL" id="QAB17967.1"/>
    </source>
</evidence>
<dbReference type="InterPro" id="IPR011701">
    <property type="entry name" value="MFS"/>
</dbReference>
<feature type="transmembrane region" description="Helical" evidence="8">
    <location>
        <begin position="115"/>
        <end position="138"/>
    </location>
</feature>
<comment type="subcellular location">
    <subcellularLocation>
        <location evidence="1">Cell membrane</location>
        <topology evidence="1">Multi-pass membrane protein</topology>
    </subcellularLocation>
</comment>
<feature type="transmembrane region" description="Helical" evidence="8">
    <location>
        <begin position="323"/>
        <end position="344"/>
    </location>
</feature>
<evidence type="ECO:0000256" key="2">
    <source>
        <dbReference type="ARBA" id="ARBA00022448"/>
    </source>
</evidence>
<dbReference type="InterPro" id="IPR036259">
    <property type="entry name" value="MFS_trans_sf"/>
</dbReference>
<dbReference type="PANTHER" id="PTHR23517">
    <property type="entry name" value="RESISTANCE PROTEIN MDTM, PUTATIVE-RELATED-RELATED"/>
    <property type="match status" value="1"/>
</dbReference>
<feature type="transmembrane region" description="Helical" evidence="8">
    <location>
        <begin position="176"/>
        <end position="201"/>
    </location>
</feature>
<dbReference type="Pfam" id="PF07690">
    <property type="entry name" value="MFS_1"/>
    <property type="match status" value="2"/>
</dbReference>
<sequence>MSRRGTSSRARPSAVRTVAPRSETSAAPPRFFGARRAEAGAVDPRVVSILIMKMIINHGRRAAQISPPPARAVPAHGPAAAPRTPTLLGTQALFNIGFYAVVPFLTTVLTGDFGLGAAAVGLVLGVRTLAQQGLFIVGGSLADRVGARPVILTGCAVRAAGFLALSAALWAGDPRLWLFIAGTALTGLGGALFSPALNSLIAEIEAVRRTASPTRGAGVGDAAAERASSDVLPGFAARTLHRSPRARASLFAWLAVTGEVGVVVGPLLGAALLDHGFAVVAAAGAALFLAVGAMLAALLPRPVRERRPHRGATALAALRDRRFAAFAALHAADLLAYNQLYLALPLAMAQAGGDAGAVALVFAWVSILTLALQLPLARGSARLGAPRALRIGYLAHAAAFLSLAAAALLPLTQTAALALVTMAATGIAFGHLIANPTALALVPELARPGATGSYFGLLASCGGIAVLCGNLAVDGLFDRASGASAAGSGAAALPWLLLATLPALAAALAPRLLAGRARAN</sequence>
<dbReference type="Gene3D" id="1.20.1250.20">
    <property type="entry name" value="MFS general substrate transporter like domains"/>
    <property type="match status" value="1"/>
</dbReference>
<accession>A0ABX5QFX6</accession>
<dbReference type="InterPro" id="IPR050171">
    <property type="entry name" value="MFS_Transporters"/>
</dbReference>
<feature type="region of interest" description="Disordered" evidence="7">
    <location>
        <begin position="1"/>
        <end position="29"/>
    </location>
</feature>
<dbReference type="PANTHER" id="PTHR23517:SF2">
    <property type="entry name" value="MULTIDRUG RESISTANCE PROTEIN MDTH"/>
    <property type="match status" value="1"/>
</dbReference>
<feature type="transmembrane region" description="Helical" evidence="8">
    <location>
        <begin position="250"/>
        <end position="271"/>
    </location>
</feature>
<evidence type="ECO:0000256" key="4">
    <source>
        <dbReference type="ARBA" id="ARBA00022692"/>
    </source>
</evidence>
<feature type="transmembrane region" description="Helical" evidence="8">
    <location>
        <begin position="92"/>
        <end position="109"/>
    </location>
</feature>
<keyword evidence="4 8" id="KW-0812">Transmembrane</keyword>
<evidence type="ECO:0000313" key="10">
    <source>
        <dbReference type="Proteomes" id="UP000285768"/>
    </source>
</evidence>
<evidence type="ECO:0000256" key="6">
    <source>
        <dbReference type="ARBA" id="ARBA00023136"/>
    </source>
</evidence>
<feature type="transmembrane region" description="Helical" evidence="8">
    <location>
        <begin position="388"/>
        <end position="409"/>
    </location>
</feature>
<proteinExistence type="predicted"/>
<feature type="transmembrane region" description="Helical" evidence="8">
    <location>
        <begin position="493"/>
        <end position="514"/>
    </location>
</feature>
<name>A0ABX5QFX6_9MICO</name>
<feature type="compositionally biased region" description="Polar residues" evidence="7">
    <location>
        <begin position="1"/>
        <end position="10"/>
    </location>
</feature>
<organism evidence="9 10">
    <name type="scientific">Leucobacter muris</name>
    <dbReference type="NCBI Taxonomy" id="1935379"/>
    <lineage>
        <taxon>Bacteria</taxon>
        <taxon>Bacillati</taxon>
        <taxon>Actinomycetota</taxon>
        <taxon>Actinomycetes</taxon>
        <taxon>Micrococcales</taxon>
        <taxon>Microbacteriaceae</taxon>
        <taxon>Leucobacter</taxon>
    </lineage>
</organism>
<dbReference type="EMBL" id="CP035037">
    <property type="protein sequence ID" value="QAB17967.1"/>
    <property type="molecule type" value="Genomic_DNA"/>
</dbReference>
<gene>
    <name evidence="9" type="ORF">Leucomu_08585</name>
</gene>
<protein>
    <submittedName>
        <fullName evidence="9">MFS transporter</fullName>
    </submittedName>
</protein>
<feature type="transmembrane region" description="Helical" evidence="8">
    <location>
        <begin position="356"/>
        <end position="376"/>
    </location>
</feature>
<evidence type="ECO:0000256" key="7">
    <source>
        <dbReference type="SAM" id="MobiDB-lite"/>
    </source>
</evidence>
<evidence type="ECO:0000256" key="1">
    <source>
        <dbReference type="ARBA" id="ARBA00004651"/>
    </source>
</evidence>
<feature type="transmembrane region" description="Helical" evidence="8">
    <location>
        <begin position="150"/>
        <end position="170"/>
    </location>
</feature>
<dbReference type="Proteomes" id="UP000285768">
    <property type="component" value="Chromosome"/>
</dbReference>
<dbReference type="SUPFAM" id="SSF103473">
    <property type="entry name" value="MFS general substrate transporter"/>
    <property type="match status" value="2"/>
</dbReference>
<evidence type="ECO:0000256" key="3">
    <source>
        <dbReference type="ARBA" id="ARBA00022475"/>
    </source>
</evidence>
<keyword evidence="10" id="KW-1185">Reference proteome</keyword>
<feature type="transmembrane region" description="Helical" evidence="8">
    <location>
        <begin position="277"/>
        <end position="299"/>
    </location>
</feature>
<feature type="transmembrane region" description="Helical" evidence="8">
    <location>
        <begin position="415"/>
        <end position="442"/>
    </location>
</feature>
<keyword evidence="3" id="KW-1003">Cell membrane</keyword>
<keyword evidence="5 8" id="KW-1133">Transmembrane helix</keyword>
<feature type="transmembrane region" description="Helical" evidence="8">
    <location>
        <begin position="454"/>
        <end position="473"/>
    </location>
</feature>